<evidence type="ECO:0000313" key="4">
    <source>
        <dbReference type="Proteomes" id="UP000663923"/>
    </source>
</evidence>
<gene>
    <name evidence="3" type="ORF">J4G78_17835</name>
</gene>
<keyword evidence="4" id="KW-1185">Reference proteome</keyword>
<feature type="region of interest" description="Disordered" evidence="1">
    <location>
        <begin position="1040"/>
        <end position="1061"/>
    </location>
</feature>
<keyword evidence="2" id="KW-0812">Transmembrane</keyword>
<dbReference type="EMBL" id="CP071794">
    <property type="protein sequence ID" value="QTD56007.1"/>
    <property type="molecule type" value="Genomic_DNA"/>
</dbReference>
<feature type="transmembrane region" description="Helical" evidence="2">
    <location>
        <begin position="18"/>
        <end position="37"/>
    </location>
</feature>
<accession>A0ABX7T7A0</accession>
<dbReference type="RefSeq" id="WP_207987831.1">
    <property type="nucleotide sequence ID" value="NZ_CP071794.1"/>
</dbReference>
<dbReference type="Pfam" id="PF11739">
    <property type="entry name" value="YdbH-like"/>
    <property type="match status" value="1"/>
</dbReference>
<reference evidence="3 4" key="1">
    <citation type="submission" date="2021-03" db="EMBL/GenBank/DDBJ databases">
        <title>Complete genome of Parasphingorhabdus_sp.JHSY0214.</title>
        <authorList>
            <person name="Yoo J.H."/>
            <person name="Bae J.W."/>
        </authorList>
    </citation>
    <scope>NUCLEOTIDE SEQUENCE [LARGE SCALE GENOMIC DNA]</scope>
    <source>
        <strain evidence="3 4">JHSY0214</strain>
    </source>
</reference>
<dbReference type="Proteomes" id="UP000663923">
    <property type="component" value="Chromosome"/>
</dbReference>
<keyword evidence="2" id="KW-0472">Membrane</keyword>
<name>A0ABX7T7A0_9SPHN</name>
<evidence type="ECO:0000313" key="3">
    <source>
        <dbReference type="EMBL" id="QTD56007.1"/>
    </source>
</evidence>
<evidence type="ECO:0000256" key="1">
    <source>
        <dbReference type="SAM" id="MobiDB-lite"/>
    </source>
</evidence>
<protein>
    <submittedName>
        <fullName evidence="3">YdbH domain-containing protein</fullName>
    </submittedName>
</protein>
<evidence type="ECO:0000256" key="2">
    <source>
        <dbReference type="SAM" id="Phobius"/>
    </source>
</evidence>
<sequence length="1061" mass="112796">MEEEIEPGPLGSRLRPRLFVYLILFLLLVGFIVLWFSRITIADNFVRGELDKRGVEASYEIEDIGFRKQTIRNLVIGDPDKPDLTADLVEIGNSLGTDGAGINWVRATGVKAFGRLRDGKLSFGALDKFSDPEDDSPLALPDISLTLEKAQLRIDSDYGPIGLALNGAGNLHNGFEGELAALSEELELGGCAISKLSYFGEIAISERKPRLDGPLRLPTVQCPELDVSAQDVGVQLALELGQDFTSWTGDAGISSGPAVFSDYSAKAVKSTISFTGDLDRSSGNIDLTTNDVTSPYGRAEIGRVSGPFQIGYGDDPMTARFEGTPEIRSAKISNGLMKQTAGWAASTDETPIGPIAKKLANAIRNAGNSLNLTGDVKFEMEADGTKLAINALNATSRSGGEMMLDDAILLTFIGDDVKMLAEGDLLLNGGGFPDAQIDLNDGSLVNGFSGSLQMAAYQAGTAKLNIPNLDFSPSSGGGTNIDGRIMLSGPFADGQVTGLQIPIKGVIGGRGGFSLYRECVDLQFASLRTAAFVAGPTRTRLCPAGNAGIVSNSGSGVNIAANAPSFDLNGAVGGTPLALSSGALGFSMSKGMTAENVSVRMGTPDSMTKFDMALVSAAFGRVVTGKIKGGEGQIANVPLLFDDVDGDWRFVDGAFLADAQLRVRDAKQVERYRPLISNNVQLKFADGEITADGLLREPTTQRAVATVSMNHRLDNTTGEAIIDVSGLTFDDQLQPEMLTPLTLGVIANVNGAVTGTGRINWDAQKDGVQSTGVFRTDSINLAAAFGPVTGLAGEIRFSDLLSLETAPGQQVRMAEVNPGVAAFNGELFYRLLPDYKMQVEGGQWPFAGGMLYLEPTILDLGEDAERRLEFTVVGVDAAQFLTQFDFENLTATGVFDGKLPMIFDQDGGRIAGGYLVARKGGGSLAYIGELTYEDMGTFANFAFNALKSLKYQQLTIGMDGAIDGEIITEVKFAGLQQGDDASKNFITKQLAKIPLEFNVRIQAPFMQLMSSAKAFYEPEILVGQNLPALLRAQEERAAEAAKALENNSESTVQPRESDNEP</sequence>
<organism evidence="3 4">
    <name type="scientific">Parasphingorhabdus cellanae</name>
    <dbReference type="NCBI Taxonomy" id="2806553"/>
    <lineage>
        <taxon>Bacteria</taxon>
        <taxon>Pseudomonadati</taxon>
        <taxon>Pseudomonadota</taxon>
        <taxon>Alphaproteobacteria</taxon>
        <taxon>Sphingomonadales</taxon>
        <taxon>Sphingomonadaceae</taxon>
        <taxon>Parasphingorhabdus</taxon>
    </lineage>
</organism>
<dbReference type="InterPro" id="IPR021730">
    <property type="entry name" value="YdbH"/>
</dbReference>
<keyword evidence="2" id="KW-1133">Transmembrane helix</keyword>
<proteinExistence type="predicted"/>